<protein>
    <submittedName>
        <fullName evidence="2">Piezo-type mechanosensitive ion channel component</fullName>
    </submittedName>
</protein>
<reference evidence="2" key="1">
    <citation type="submission" date="2022-11" db="UniProtKB">
        <authorList>
            <consortium name="WormBaseParasite"/>
        </authorList>
    </citation>
    <scope>IDENTIFICATION</scope>
</reference>
<dbReference type="WBParaSite" id="PS1159_v2.g22301.t1">
    <property type="protein sequence ID" value="PS1159_v2.g22301.t1"/>
    <property type="gene ID" value="PS1159_v2.g22301"/>
</dbReference>
<accession>A0AC35FZ20</accession>
<dbReference type="Proteomes" id="UP000887580">
    <property type="component" value="Unplaced"/>
</dbReference>
<name>A0AC35FZ20_9BILA</name>
<sequence>MLLAARTTWQQLRQIMRDFAEILWRLAEVHLPKLVLLILIITASSHICVLNFVLVFFVSLAVCLPALSGLISLLLTVYLALSTVTRVVYLIHFQNFNSTNLFDSDVKAEDCDIRLDLNNGSALTPLSSWIGFEFTDAVFEKDIIGLVIVMVVIAIQISVRYRQRHIRRLRAQEEPADGLIFPYADPRHYDRSLLDCLMFFFNYGFYKFGLEISMIMMAIVSWTRMDFLGCIIIVWLFMFALLPRRAIRVLWPIFLLYLAIVLPLQYAMWVGLPEEMCMKYPWSDWLIPDPNRTTTILGDNLLKFLDLANYRHPPKHTTSLLVADFFLILIVASQELVFREERSSHPAGDNYSIYTSGDYTLRKNNPTYDFITDQKSFVDYFKVAIFMYGHWITLVMVLVAGLGGTSLFALGYLVLAFWMLWQGNNLYTMKDYRKTLSRWNFLLFYTIVVMFFKISLQVVGCVFLSPLNSGAGCVVRQLLSIICVDENSCKALATLNTKSDNCIVDVKETRIGFDTMALCFLVFQLRILHSWYFQHCMIDFRCEIIQASRGALLINQLIEKEMKEQNVQQQAKFDEIRSRTAAIRKQYEEQQLKGAQSTFQAQTYGQAKRAGDYYMFNYEPDSDELIAPVESYVPEVTPGAGDFDKLDPAQLLHTAISKDMDLQGTLNAVETAEKIKDEELRMIRAVSATDDKKRDLVVAVLEPVENQPQSSQQILPTTESVKAEENDGLTNAFRFGGKIFRSFLDWLSAFLNRRSREHRYVAFVLHKEKTRLMNEMDHELFDENASLKEVRHQWESRSLHMVSSESDVSKLEEEAHIKWEQKSFLARLLLAVTNCVTAHTDVISYVIACIVHAKCAGLITLPLPMLVFFWGTLASPRPSKNFWITLISYTEFEIIVKFIFQFGFFPWNSNAEEAANAREYFKYQYVFGVQRVEYFAFWDVALLIALFFHRYMLRRLGLWKDANIMDTFIEASDVNRQAISTTEVDIADIESREIQATTQGSEANVTVLPDEQRGVVSSFVFKLFHPKFRYIRDLYPLMFFLDVFCFFIVVFGFSSFGDGGSGDVLSDLSSNRVPLTFVVMLIVISLMIVVDRGLYLRKAVLPKLIYQLVTVIFLHAYLMFILPAITHTSAYENTVAKFLYVVKCIYFVISAWQIRNGYPQLCIGNLLTHSYGLVNMVLFKIFMLIPFLFELRTAIDWTWTDTSMPILDFFSMENFYSTIYNLKCARTFETSFPAPRGIPKGIIVKYSIGVPLILALILIIWFPLLAFALLNKIGTELPPEKVQLSVSLEGYPRVFTMEAQGNEIQPINSFMKESLRTEISSKNNNVNVSDDSALLLSKSRRAVSYIEEYSSKEIHIVRFRPVSEVFWEISRDSLEALQSLLESERNFNNKSGSIRMNIDFAVQRQRAGSKEPVVHTTVFFVDVTPTSPPGAWEGLRKALNVSANENSEPVVFANVLPYFLTVPNEGQVKATDYIHEVFVNGREHANASYSSLTLALSSHDDTGHSNVWVTQTNPPNSDMKKIMNIFGRKRAVYTPDDHGRYYLDTVIFVDRVFPDYILKYAQGGIIAMYIALVLFISRIIRGAVTNQPLDVIISEIPNPDHLLKICLDIYLVREAHDFVLEQDLYAKLIFLFRSPSTLIKWTRYKPKQD</sequence>
<evidence type="ECO:0000313" key="2">
    <source>
        <dbReference type="WBParaSite" id="PS1159_v2.g22301.t1"/>
    </source>
</evidence>
<evidence type="ECO:0000313" key="1">
    <source>
        <dbReference type="Proteomes" id="UP000887580"/>
    </source>
</evidence>
<proteinExistence type="predicted"/>
<organism evidence="1 2">
    <name type="scientific">Panagrolaimus sp. PS1159</name>
    <dbReference type="NCBI Taxonomy" id="55785"/>
    <lineage>
        <taxon>Eukaryota</taxon>
        <taxon>Metazoa</taxon>
        <taxon>Ecdysozoa</taxon>
        <taxon>Nematoda</taxon>
        <taxon>Chromadorea</taxon>
        <taxon>Rhabditida</taxon>
        <taxon>Tylenchina</taxon>
        <taxon>Panagrolaimomorpha</taxon>
        <taxon>Panagrolaimoidea</taxon>
        <taxon>Panagrolaimidae</taxon>
        <taxon>Panagrolaimus</taxon>
    </lineage>
</organism>